<protein>
    <submittedName>
        <fullName evidence="1">Uncharacterized protein</fullName>
    </submittedName>
</protein>
<dbReference type="EMBL" id="CM020619">
    <property type="protein sequence ID" value="KAK1864545.1"/>
    <property type="molecule type" value="Genomic_DNA"/>
</dbReference>
<organism evidence="1 2">
    <name type="scientific">Pyropia yezoensis</name>
    <name type="common">Susabi-nori</name>
    <name type="synonym">Porphyra yezoensis</name>
    <dbReference type="NCBI Taxonomy" id="2788"/>
    <lineage>
        <taxon>Eukaryota</taxon>
        <taxon>Rhodophyta</taxon>
        <taxon>Bangiophyceae</taxon>
        <taxon>Bangiales</taxon>
        <taxon>Bangiaceae</taxon>
        <taxon>Pyropia</taxon>
    </lineage>
</organism>
<name>A0ACC3C3J0_PYRYE</name>
<evidence type="ECO:0000313" key="1">
    <source>
        <dbReference type="EMBL" id="KAK1864545.1"/>
    </source>
</evidence>
<comment type="caution">
    <text evidence="1">The sequence shown here is derived from an EMBL/GenBank/DDBJ whole genome shotgun (WGS) entry which is preliminary data.</text>
</comment>
<dbReference type="Proteomes" id="UP000798662">
    <property type="component" value="Chromosome 2"/>
</dbReference>
<keyword evidence="2" id="KW-1185">Reference proteome</keyword>
<reference evidence="1" key="1">
    <citation type="submission" date="2019-11" db="EMBL/GenBank/DDBJ databases">
        <title>Nori genome reveals adaptations in red seaweeds to the harsh intertidal environment.</title>
        <authorList>
            <person name="Wang D."/>
            <person name="Mao Y."/>
        </authorList>
    </citation>
    <scope>NUCLEOTIDE SEQUENCE</scope>
    <source>
        <tissue evidence="1">Gametophyte</tissue>
    </source>
</reference>
<evidence type="ECO:0000313" key="2">
    <source>
        <dbReference type="Proteomes" id="UP000798662"/>
    </source>
</evidence>
<sequence length="524" mass="55614">MEQPVPRAQAGRGFVAEGVPATTGRRRVPAVSQPSSSPATVAEMAAAMAPVCLPPSPSSPLQSPSFPDAFPYYVSADNLRSFLQLLAKNPLERFGDTAFMRQRLWQVRDDLVVSANSRAQPRASGAPTVENRSAGGGFPPSDATATVVAAGQCVAISTARPLAAQQGTVVIPVDFAGASVGIGAADGPAVAKRKLLDSSPLSGAEDARKRARRSGRTTSPPAGMASRASVRGDSSSDDEDSDREPRPALPGRLAVVPELTDADGAVVRSLAIDTPLCSPGLERFCAASTCMWAPLPAGEAADRLLSYTNFCERESKCLRGQGLTPFDAWHLHTMWLASPRAGGALPAPPAAGADEARRRADASQWLAIGPGASLLFPGEGRPWTPEERVLFARGLSEQGRAFGQMRRTLLQSRTTAQLVNYYYQRHKQAWLQHGGSKAGHLFDRGHEGTPAPPLEDRNARRVYLSRAVATLRQLAATAGDGFPPDRGMVTAVTTFRRNRAARVGRCNRNAASGMLSDSESDYSR</sequence>
<proteinExistence type="predicted"/>
<accession>A0ACC3C3J0</accession>
<gene>
    <name evidence="1" type="ORF">I4F81_007091</name>
</gene>